<reference evidence="1" key="1">
    <citation type="submission" date="2019-04" db="EMBL/GenBank/DDBJ databases">
        <title>Microbes associate with the intestines of laboratory mice.</title>
        <authorList>
            <person name="Navarre W."/>
            <person name="Wong E."/>
            <person name="Huang K."/>
            <person name="Tropini C."/>
            <person name="Ng K."/>
            <person name="Yu B."/>
        </authorList>
    </citation>
    <scope>NUCLEOTIDE SEQUENCE</scope>
    <source>
        <strain evidence="1">NM01_1-7b</strain>
    </source>
</reference>
<proteinExistence type="predicted"/>
<dbReference type="EMBL" id="SRYA01000117">
    <property type="protein sequence ID" value="TGY87302.1"/>
    <property type="molecule type" value="Genomic_DNA"/>
</dbReference>
<keyword evidence="2" id="KW-1185">Reference proteome</keyword>
<protein>
    <submittedName>
        <fullName evidence="1">Gamma-glutamylcyclotransferase</fullName>
    </submittedName>
</protein>
<name>A0AC61RPM3_9FIRM</name>
<sequence length="223" mass="25188">MEKRYYIAYGSNLNIPQMRMRCPGARIIGTSVIEGYRLLFKGSRTGSYLTIEPQEGASVPVAAWEVSAENEAALDRYEGFPTFYYKKEMELPLKGIRTGKVRLRKVFVYIMHEDRPLGLPSRSYMETCRQGYRSFGFDEAFLERAYADSAAGEAREFPGGWKAGDACFLVTNRKNGCTGAYTVRAFDGRYFCLQNRNGSQCRASAGRMFRSREAALGREADAE</sequence>
<gene>
    <name evidence="1" type="ORF">E5329_26845</name>
</gene>
<dbReference type="Proteomes" id="UP000304953">
    <property type="component" value="Unassembled WGS sequence"/>
</dbReference>
<organism evidence="1 2">
    <name type="scientific">Petralouisia muris</name>
    <dbReference type="NCBI Taxonomy" id="3032872"/>
    <lineage>
        <taxon>Bacteria</taxon>
        <taxon>Bacillati</taxon>
        <taxon>Bacillota</taxon>
        <taxon>Clostridia</taxon>
        <taxon>Lachnospirales</taxon>
        <taxon>Lachnospiraceae</taxon>
        <taxon>Petralouisia</taxon>
    </lineage>
</organism>
<evidence type="ECO:0000313" key="2">
    <source>
        <dbReference type="Proteomes" id="UP000304953"/>
    </source>
</evidence>
<accession>A0AC61RPM3</accession>
<comment type="caution">
    <text evidence="1">The sequence shown here is derived from an EMBL/GenBank/DDBJ whole genome shotgun (WGS) entry which is preliminary data.</text>
</comment>
<evidence type="ECO:0000313" key="1">
    <source>
        <dbReference type="EMBL" id="TGY87302.1"/>
    </source>
</evidence>